<protein>
    <submittedName>
        <fullName evidence="1">Uncharacterized protein</fullName>
    </submittedName>
</protein>
<organism evidence="1">
    <name type="scientific">marine sediment metagenome</name>
    <dbReference type="NCBI Taxonomy" id="412755"/>
    <lineage>
        <taxon>unclassified sequences</taxon>
        <taxon>metagenomes</taxon>
        <taxon>ecological metagenomes</taxon>
    </lineage>
</organism>
<accession>X1VU42</accession>
<comment type="caution">
    <text evidence="1">The sequence shown here is derived from an EMBL/GenBank/DDBJ whole genome shotgun (WGS) entry which is preliminary data.</text>
</comment>
<reference evidence="1" key="1">
    <citation type="journal article" date="2014" name="Front. Microbiol.">
        <title>High frequency of phylogenetically diverse reductive dehalogenase-homologous genes in deep subseafloor sedimentary metagenomes.</title>
        <authorList>
            <person name="Kawai M."/>
            <person name="Futagami T."/>
            <person name="Toyoda A."/>
            <person name="Takaki Y."/>
            <person name="Nishi S."/>
            <person name="Hori S."/>
            <person name="Arai W."/>
            <person name="Tsubouchi T."/>
            <person name="Morono Y."/>
            <person name="Uchiyama I."/>
            <person name="Ito T."/>
            <person name="Fujiyama A."/>
            <person name="Inagaki F."/>
            <person name="Takami H."/>
        </authorList>
    </citation>
    <scope>NUCLEOTIDE SEQUENCE</scope>
    <source>
        <strain evidence="1">Expedition CK06-06</strain>
    </source>
</reference>
<proteinExistence type="predicted"/>
<dbReference type="AlphaFoldDB" id="X1VU42"/>
<name>X1VU42_9ZZZZ</name>
<sequence>MKTCVLVRADAIGHEALFNGWYGAAEPEAPTTVPNIENDTPLPGLPDVVCDLAIIVQKRELAGIEVGVDVPWSQVLEQQVFIGG</sequence>
<feature type="non-terminal residue" evidence="1">
    <location>
        <position position="84"/>
    </location>
</feature>
<evidence type="ECO:0000313" key="1">
    <source>
        <dbReference type="EMBL" id="GAJ13650.1"/>
    </source>
</evidence>
<dbReference type="EMBL" id="BARW01031155">
    <property type="protein sequence ID" value="GAJ13650.1"/>
    <property type="molecule type" value="Genomic_DNA"/>
</dbReference>
<gene>
    <name evidence="1" type="ORF">S12H4_49628</name>
</gene>